<accession>A0A8S0XSG5</accession>
<organism evidence="1 2">
    <name type="scientific">Cyclocybe aegerita</name>
    <name type="common">Black poplar mushroom</name>
    <name type="synonym">Agrocybe aegerita</name>
    <dbReference type="NCBI Taxonomy" id="1973307"/>
    <lineage>
        <taxon>Eukaryota</taxon>
        <taxon>Fungi</taxon>
        <taxon>Dikarya</taxon>
        <taxon>Basidiomycota</taxon>
        <taxon>Agaricomycotina</taxon>
        <taxon>Agaricomycetes</taxon>
        <taxon>Agaricomycetidae</taxon>
        <taxon>Agaricales</taxon>
        <taxon>Agaricineae</taxon>
        <taxon>Bolbitiaceae</taxon>
        <taxon>Cyclocybe</taxon>
    </lineage>
</organism>
<evidence type="ECO:0000313" key="1">
    <source>
        <dbReference type="EMBL" id="CAA7270333.1"/>
    </source>
</evidence>
<reference evidence="1 2" key="1">
    <citation type="submission" date="2020-01" db="EMBL/GenBank/DDBJ databases">
        <authorList>
            <person name="Gupta K D."/>
        </authorList>
    </citation>
    <scope>NUCLEOTIDE SEQUENCE [LARGE SCALE GENOMIC DNA]</scope>
</reference>
<proteinExistence type="predicted"/>
<comment type="caution">
    <text evidence="1">The sequence shown here is derived from an EMBL/GenBank/DDBJ whole genome shotgun (WGS) entry which is preliminary data.</text>
</comment>
<keyword evidence="2" id="KW-1185">Reference proteome</keyword>
<sequence>MASQKLDALKTTVSNLHEVPYCTGAVPLVGVTSTLFYQSEDQKARVIDFASVTDDQLEALTNACDQLRSAATRRTFWTSRIGRRERWMLENLRRISSLSGWELSTQFATPCFMDAVRRGLFVSSSISSMCMVLAHSSRLMSTPHAVRICLDPL</sequence>
<dbReference type="Proteomes" id="UP000467700">
    <property type="component" value="Unassembled WGS sequence"/>
</dbReference>
<gene>
    <name evidence="1" type="ORF">AAE3_LOCUS12754</name>
</gene>
<name>A0A8S0XSG5_CYCAE</name>
<dbReference type="EMBL" id="CACVBS010000090">
    <property type="protein sequence ID" value="CAA7270333.1"/>
    <property type="molecule type" value="Genomic_DNA"/>
</dbReference>
<evidence type="ECO:0000313" key="2">
    <source>
        <dbReference type="Proteomes" id="UP000467700"/>
    </source>
</evidence>
<dbReference type="AlphaFoldDB" id="A0A8S0XSG5"/>
<protein>
    <submittedName>
        <fullName evidence="1">Uncharacterized protein</fullName>
    </submittedName>
</protein>